<protein>
    <submittedName>
        <fullName evidence="1">17651_t:CDS:1</fullName>
    </submittedName>
</protein>
<accession>A0A9N9D6P2</accession>
<name>A0A9N9D6P2_9GLOM</name>
<proteinExistence type="predicted"/>
<comment type="caution">
    <text evidence="1">The sequence shown here is derived from an EMBL/GenBank/DDBJ whole genome shotgun (WGS) entry which is preliminary data.</text>
</comment>
<gene>
    <name evidence="1" type="ORF">FCALED_LOCUS10006</name>
</gene>
<evidence type="ECO:0000313" key="2">
    <source>
        <dbReference type="Proteomes" id="UP000789570"/>
    </source>
</evidence>
<reference evidence="1" key="1">
    <citation type="submission" date="2021-06" db="EMBL/GenBank/DDBJ databases">
        <authorList>
            <person name="Kallberg Y."/>
            <person name="Tangrot J."/>
            <person name="Rosling A."/>
        </authorList>
    </citation>
    <scope>NUCLEOTIDE SEQUENCE</scope>
    <source>
        <strain evidence="1">UK204</strain>
    </source>
</reference>
<dbReference type="EMBL" id="CAJVPQ010003506">
    <property type="protein sequence ID" value="CAG8629868.1"/>
    <property type="molecule type" value="Genomic_DNA"/>
</dbReference>
<organism evidence="1 2">
    <name type="scientific">Funneliformis caledonium</name>
    <dbReference type="NCBI Taxonomy" id="1117310"/>
    <lineage>
        <taxon>Eukaryota</taxon>
        <taxon>Fungi</taxon>
        <taxon>Fungi incertae sedis</taxon>
        <taxon>Mucoromycota</taxon>
        <taxon>Glomeromycotina</taxon>
        <taxon>Glomeromycetes</taxon>
        <taxon>Glomerales</taxon>
        <taxon>Glomeraceae</taxon>
        <taxon>Funneliformis</taxon>
    </lineage>
</organism>
<dbReference type="Gene3D" id="2.40.70.10">
    <property type="entry name" value="Acid Proteases"/>
    <property type="match status" value="1"/>
</dbReference>
<dbReference type="InterPro" id="IPR021109">
    <property type="entry name" value="Peptidase_aspartic_dom_sf"/>
</dbReference>
<dbReference type="OrthoDB" id="2433466at2759"/>
<dbReference type="Proteomes" id="UP000789570">
    <property type="component" value="Unassembled WGS sequence"/>
</dbReference>
<feature type="non-terminal residue" evidence="1">
    <location>
        <position position="1"/>
    </location>
</feature>
<sequence>TNLHHDPLSLLYSDASVNGVEVPLILDSSAAGSIVSCQLLNDLNIPIERLSTT</sequence>
<evidence type="ECO:0000313" key="1">
    <source>
        <dbReference type="EMBL" id="CAG8629868.1"/>
    </source>
</evidence>
<dbReference type="AlphaFoldDB" id="A0A9N9D6P2"/>
<keyword evidence="2" id="KW-1185">Reference proteome</keyword>